<feature type="compositionally biased region" description="Polar residues" evidence="3">
    <location>
        <begin position="168"/>
        <end position="179"/>
    </location>
</feature>
<feature type="compositionally biased region" description="Acidic residues" evidence="3">
    <location>
        <begin position="29"/>
        <end position="41"/>
    </location>
</feature>
<evidence type="ECO:0000256" key="3">
    <source>
        <dbReference type="SAM" id="MobiDB-lite"/>
    </source>
</evidence>
<dbReference type="AlphaFoldDB" id="A0A0L0BNU6"/>
<organism evidence="5 6">
    <name type="scientific">Lucilia cuprina</name>
    <name type="common">Green bottle fly</name>
    <name type="synonym">Australian sheep blowfly</name>
    <dbReference type="NCBI Taxonomy" id="7375"/>
    <lineage>
        <taxon>Eukaryota</taxon>
        <taxon>Metazoa</taxon>
        <taxon>Ecdysozoa</taxon>
        <taxon>Arthropoda</taxon>
        <taxon>Hexapoda</taxon>
        <taxon>Insecta</taxon>
        <taxon>Pterygota</taxon>
        <taxon>Neoptera</taxon>
        <taxon>Endopterygota</taxon>
        <taxon>Diptera</taxon>
        <taxon>Brachycera</taxon>
        <taxon>Muscomorpha</taxon>
        <taxon>Oestroidea</taxon>
        <taxon>Calliphoridae</taxon>
        <taxon>Luciliinae</taxon>
        <taxon>Lucilia</taxon>
    </lineage>
</organism>
<evidence type="ECO:0000256" key="2">
    <source>
        <dbReference type="ARBA" id="ARBA00030244"/>
    </source>
</evidence>
<reference evidence="5 6" key="1">
    <citation type="journal article" date="2015" name="Nat. Commun.">
        <title>Lucilia cuprina genome unlocks parasitic fly biology to underpin future interventions.</title>
        <authorList>
            <person name="Anstead C.A."/>
            <person name="Korhonen P.K."/>
            <person name="Young N.D."/>
            <person name="Hall R.S."/>
            <person name="Jex A.R."/>
            <person name="Murali S.C."/>
            <person name="Hughes D.S."/>
            <person name="Lee S.F."/>
            <person name="Perry T."/>
            <person name="Stroehlein A.J."/>
            <person name="Ansell B.R."/>
            <person name="Breugelmans B."/>
            <person name="Hofmann A."/>
            <person name="Qu J."/>
            <person name="Dugan S."/>
            <person name="Lee S.L."/>
            <person name="Chao H."/>
            <person name="Dinh H."/>
            <person name="Han Y."/>
            <person name="Doddapaneni H.V."/>
            <person name="Worley K.C."/>
            <person name="Muzny D.M."/>
            <person name="Ioannidis P."/>
            <person name="Waterhouse R.M."/>
            <person name="Zdobnov E.M."/>
            <person name="James P.J."/>
            <person name="Bagnall N.H."/>
            <person name="Kotze A.C."/>
            <person name="Gibbs R.A."/>
            <person name="Richards S."/>
            <person name="Batterham P."/>
            <person name="Gasser R.B."/>
        </authorList>
    </citation>
    <scope>NUCLEOTIDE SEQUENCE [LARGE SCALE GENOMIC DNA]</scope>
    <source>
        <strain evidence="5 6">LS</strain>
        <tissue evidence="5">Full body</tissue>
    </source>
</reference>
<feature type="region of interest" description="Disordered" evidence="3">
    <location>
        <begin position="1"/>
        <end position="184"/>
    </location>
</feature>
<dbReference type="Proteomes" id="UP000037069">
    <property type="component" value="Unassembled WGS sequence"/>
</dbReference>
<dbReference type="Pfam" id="PF07572">
    <property type="entry name" value="BCNT"/>
    <property type="match status" value="1"/>
</dbReference>
<dbReference type="InterPro" id="IPR027124">
    <property type="entry name" value="Swc5/CFDP1/2"/>
</dbReference>
<dbReference type="PROSITE" id="PS51279">
    <property type="entry name" value="BCNT_C"/>
    <property type="match status" value="1"/>
</dbReference>
<dbReference type="STRING" id="7375.A0A0L0BNU6"/>
<feature type="compositionally biased region" description="Acidic residues" evidence="3">
    <location>
        <begin position="73"/>
        <end position="84"/>
    </location>
</feature>
<gene>
    <name evidence="5" type="ORF">FF38_00328</name>
</gene>
<feature type="compositionally biased region" description="Polar residues" evidence="3">
    <location>
        <begin position="85"/>
        <end position="104"/>
    </location>
</feature>
<dbReference type="OrthoDB" id="445677at2759"/>
<proteinExistence type="predicted"/>
<dbReference type="OMA" id="QKYNAER"/>
<keyword evidence="6" id="KW-1185">Reference proteome</keyword>
<evidence type="ECO:0000313" key="6">
    <source>
        <dbReference type="Proteomes" id="UP000037069"/>
    </source>
</evidence>
<dbReference type="InterPro" id="IPR011421">
    <property type="entry name" value="BCNT-C"/>
</dbReference>
<feature type="compositionally biased region" description="Basic residues" evidence="3">
    <location>
        <begin position="55"/>
        <end position="69"/>
    </location>
</feature>
<name>A0A0L0BNU6_LUCCU</name>
<comment type="caution">
    <text evidence="5">The sequence shown here is derived from an EMBL/GenBank/DDBJ whole genome shotgun (WGS) entry which is preliminary data.</text>
</comment>
<protein>
    <recommendedName>
        <fullName evidence="1">Craniofacial development protein 1</fullName>
    </recommendedName>
    <alternativeName>
        <fullName evidence="2">Bucentaur</fullName>
    </alternativeName>
</protein>
<evidence type="ECO:0000313" key="5">
    <source>
        <dbReference type="EMBL" id="KNC20889.1"/>
    </source>
</evidence>
<feature type="compositionally biased region" description="Acidic residues" evidence="3">
    <location>
        <begin position="7"/>
        <end position="18"/>
    </location>
</feature>
<dbReference type="GO" id="GO:0000812">
    <property type="term" value="C:Swr1 complex"/>
    <property type="evidence" value="ECO:0007669"/>
    <property type="project" value="TreeGrafter"/>
</dbReference>
<accession>A0A0L0BNU6</accession>
<dbReference type="PANTHER" id="PTHR48407">
    <property type="entry name" value="CRANIOFACIAL DEVELOPMENT PROTEIN 1"/>
    <property type="match status" value="1"/>
</dbReference>
<sequence length="328" mass="36606">MNKEQDYASDTDESDEDFRPDNAAGESPVSEDEEDDCESNEELANGSKCKDKPDKRKRQTKKFTKKKKTKAEQDDESEDDEDEATNTASRRATRQTNDADTNGKGSALEKDELVSDEEDKSRTNALWADFLKDVNPTATKANPSKAQEDKPSSSSSKNQETSKKKNICTDNQTTSSLSPSPKVEETKIVVTEVVDFAGEEVRIQREVDASSIKENKAAIIPPAKKQPFSRIMPGVGLKRTIPTAATGSTGGGLGSILNQLGKKKKISVLEKSQMDWKSFKQTEGIDEQLQTFNKGKDGYLERQDFLQRTDLRQFEIEKSLRQSTRRPH</sequence>
<evidence type="ECO:0000259" key="4">
    <source>
        <dbReference type="PROSITE" id="PS51279"/>
    </source>
</evidence>
<feature type="domain" description="BCNT-C" evidence="4">
    <location>
        <begin position="247"/>
        <end position="327"/>
    </location>
</feature>
<evidence type="ECO:0000256" key="1">
    <source>
        <dbReference type="ARBA" id="ARBA00019033"/>
    </source>
</evidence>
<dbReference type="EMBL" id="JRES01001695">
    <property type="protein sequence ID" value="KNC20889.1"/>
    <property type="molecule type" value="Genomic_DNA"/>
</dbReference>
<dbReference type="PANTHER" id="PTHR48407:SF1">
    <property type="entry name" value="CRANIOFACIAL DEVELOPMENT PROTEIN 1"/>
    <property type="match status" value="1"/>
</dbReference>